<dbReference type="NCBIfam" id="TIGR00613">
    <property type="entry name" value="reco"/>
    <property type="match status" value="1"/>
</dbReference>
<dbReference type="SUPFAM" id="SSF50249">
    <property type="entry name" value="Nucleic acid-binding proteins"/>
    <property type="match status" value="1"/>
</dbReference>
<dbReference type="InterPro" id="IPR022572">
    <property type="entry name" value="DNA_rep/recomb_RecO_N"/>
</dbReference>
<dbReference type="SUPFAM" id="SSF57863">
    <property type="entry name" value="ArfGap/RecO-like zinc finger"/>
    <property type="match status" value="1"/>
</dbReference>
<dbReference type="InterPro" id="IPR003717">
    <property type="entry name" value="RecO"/>
</dbReference>
<organism evidence="10 11">
    <name type="scientific">Thermoleophilum album</name>
    <dbReference type="NCBI Taxonomy" id="29539"/>
    <lineage>
        <taxon>Bacteria</taxon>
        <taxon>Bacillati</taxon>
        <taxon>Actinomycetota</taxon>
        <taxon>Thermoleophilia</taxon>
        <taxon>Thermoleophilales</taxon>
        <taxon>Thermoleophilaceae</taxon>
        <taxon>Thermoleophilum</taxon>
    </lineage>
</organism>
<dbReference type="Proteomes" id="UP000222056">
    <property type="component" value="Unassembled WGS sequence"/>
</dbReference>
<evidence type="ECO:0000256" key="8">
    <source>
        <dbReference type="HAMAP-Rule" id="MF_00201"/>
    </source>
</evidence>
<reference evidence="11" key="1">
    <citation type="submission" date="2016-10" db="EMBL/GenBank/DDBJ databases">
        <authorList>
            <person name="Varghese N."/>
            <person name="Submissions S."/>
        </authorList>
    </citation>
    <scope>NUCLEOTIDE SEQUENCE [LARGE SCALE GENOMIC DNA]</scope>
    <source>
        <strain evidence="11">ATCC 35263</strain>
    </source>
</reference>
<dbReference type="GO" id="GO:0006302">
    <property type="term" value="P:double-strand break repair"/>
    <property type="evidence" value="ECO:0007669"/>
    <property type="project" value="TreeGrafter"/>
</dbReference>
<dbReference type="InterPro" id="IPR037278">
    <property type="entry name" value="ARFGAP/RecO"/>
</dbReference>
<evidence type="ECO:0000256" key="7">
    <source>
        <dbReference type="ARBA" id="ARBA00033409"/>
    </source>
</evidence>
<dbReference type="Gene3D" id="2.40.50.140">
    <property type="entry name" value="Nucleic acid-binding proteins"/>
    <property type="match status" value="1"/>
</dbReference>
<sequence>MKKRPYECEAIVVRSIRYGEADRVLHLYARELGRVAAIAKGVRRGRSRRAGRLELLVRARMTLRRGSGELFTVGQVDTVRAHARLRESRAALLCGLELGETVARLLDAAEPNVAAYNLLGNALDLLDRAPERAGQAFSLAFRLKLMLAAGFCPELARCAECGEEAAVAGFSPASGGIVCERCASGSLPFGREEHEFAVAALTHRLAETPTASDQALARIDRALAAMLERHAHVKLRRVA</sequence>
<evidence type="ECO:0000259" key="9">
    <source>
        <dbReference type="Pfam" id="PF11967"/>
    </source>
</evidence>
<evidence type="ECO:0000313" key="10">
    <source>
        <dbReference type="EMBL" id="SEH14180.1"/>
    </source>
</evidence>
<keyword evidence="4 8" id="KW-0227">DNA damage</keyword>
<comment type="function">
    <text evidence="1 8">Involved in DNA repair and RecF pathway recombination.</text>
</comment>
<proteinExistence type="inferred from homology"/>
<evidence type="ECO:0000256" key="6">
    <source>
        <dbReference type="ARBA" id="ARBA00023204"/>
    </source>
</evidence>
<dbReference type="RefSeq" id="WP_093117886.1">
    <property type="nucleotide sequence ID" value="NZ_FNWJ01000002.1"/>
</dbReference>
<name>A0A1H6FV72_THEAL</name>
<dbReference type="PANTHER" id="PTHR33991:SF1">
    <property type="entry name" value="DNA REPAIR PROTEIN RECO"/>
    <property type="match status" value="1"/>
</dbReference>
<dbReference type="HAMAP" id="MF_00201">
    <property type="entry name" value="RecO"/>
    <property type="match status" value="1"/>
</dbReference>
<evidence type="ECO:0000256" key="3">
    <source>
        <dbReference type="ARBA" id="ARBA00021310"/>
    </source>
</evidence>
<keyword evidence="5 8" id="KW-0233">DNA recombination</keyword>
<evidence type="ECO:0000256" key="2">
    <source>
        <dbReference type="ARBA" id="ARBA00007452"/>
    </source>
</evidence>
<dbReference type="AlphaFoldDB" id="A0A1H6FV72"/>
<dbReference type="InterPro" id="IPR042242">
    <property type="entry name" value="RecO_C"/>
</dbReference>
<dbReference type="EMBL" id="FNWJ01000002">
    <property type="protein sequence ID" value="SEH14180.1"/>
    <property type="molecule type" value="Genomic_DNA"/>
</dbReference>
<evidence type="ECO:0000256" key="4">
    <source>
        <dbReference type="ARBA" id="ARBA00022763"/>
    </source>
</evidence>
<gene>
    <name evidence="8" type="primary">recO</name>
    <name evidence="10" type="ORF">SAMN02745716_1549</name>
</gene>
<dbReference type="InterPro" id="IPR012340">
    <property type="entry name" value="NA-bd_OB-fold"/>
</dbReference>
<evidence type="ECO:0000256" key="1">
    <source>
        <dbReference type="ARBA" id="ARBA00003065"/>
    </source>
</evidence>
<dbReference type="Gene3D" id="1.20.1440.120">
    <property type="entry name" value="Recombination protein O, C-terminal domain"/>
    <property type="match status" value="1"/>
</dbReference>
<dbReference type="STRING" id="29539.SAMN02745716_1549"/>
<evidence type="ECO:0000256" key="5">
    <source>
        <dbReference type="ARBA" id="ARBA00023172"/>
    </source>
</evidence>
<keyword evidence="11" id="KW-1185">Reference proteome</keyword>
<dbReference type="GO" id="GO:0043590">
    <property type="term" value="C:bacterial nucleoid"/>
    <property type="evidence" value="ECO:0007669"/>
    <property type="project" value="TreeGrafter"/>
</dbReference>
<dbReference type="OrthoDB" id="9812244at2"/>
<comment type="similarity">
    <text evidence="2 8">Belongs to the RecO family.</text>
</comment>
<keyword evidence="6 8" id="KW-0234">DNA repair</keyword>
<dbReference type="GO" id="GO:0006310">
    <property type="term" value="P:DNA recombination"/>
    <property type="evidence" value="ECO:0007669"/>
    <property type="project" value="UniProtKB-UniRule"/>
</dbReference>
<evidence type="ECO:0000313" key="11">
    <source>
        <dbReference type="Proteomes" id="UP000222056"/>
    </source>
</evidence>
<dbReference type="Pfam" id="PF11967">
    <property type="entry name" value="RecO_N"/>
    <property type="match status" value="1"/>
</dbReference>
<dbReference type="Pfam" id="PF02565">
    <property type="entry name" value="RecO_C"/>
    <property type="match status" value="1"/>
</dbReference>
<dbReference type="PANTHER" id="PTHR33991">
    <property type="entry name" value="DNA REPAIR PROTEIN RECO"/>
    <property type="match status" value="1"/>
</dbReference>
<protein>
    <recommendedName>
        <fullName evidence="3 8">DNA repair protein RecO</fullName>
    </recommendedName>
    <alternativeName>
        <fullName evidence="7 8">Recombination protein O</fullName>
    </alternativeName>
</protein>
<accession>A0A1H6FV72</accession>
<feature type="domain" description="DNA replication/recombination mediator RecO N-terminal" evidence="9">
    <location>
        <begin position="5"/>
        <end position="80"/>
    </location>
</feature>